<proteinExistence type="predicted"/>
<dbReference type="PANTHER" id="PTHR46601">
    <property type="entry name" value="ULP_PROTEASE DOMAIN-CONTAINING PROTEIN"/>
    <property type="match status" value="1"/>
</dbReference>
<organism evidence="2 3">
    <name type="scientific">Euphydryas editha</name>
    <name type="common">Edith's checkerspot</name>
    <dbReference type="NCBI Taxonomy" id="104508"/>
    <lineage>
        <taxon>Eukaryota</taxon>
        <taxon>Metazoa</taxon>
        <taxon>Ecdysozoa</taxon>
        <taxon>Arthropoda</taxon>
        <taxon>Hexapoda</taxon>
        <taxon>Insecta</taxon>
        <taxon>Pterygota</taxon>
        <taxon>Neoptera</taxon>
        <taxon>Endopterygota</taxon>
        <taxon>Lepidoptera</taxon>
        <taxon>Glossata</taxon>
        <taxon>Ditrysia</taxon>
        <taxon>Papilionoidea</taxon>
        <taxon>Nymphalidae</taxon>
        <taxon>Nymphalinae</taxon>
        <taxon>Euphydryas</taxon>
    </lineage>
</organism>
<gene>
    <name evidence="2" type="ORF">EEDITHA_LOCUS2926</name>
</gene>
<feature type="compositionally biased region" description="Basic residues" evidence="1">
    <location>
        <begin position="45"/>
        <end position="54"/>
    </location>
</feature>
<dbReference type="PANTHER" id="PTHR46601:SF2">
    <property type="entry name" value="UBIQUITIN-LIKE PROTEASE FAMILY PROFILE DOMAIN-CONTAINING PROTEIN"/>
    <property type="match status" value="1"/>
</dbReference>
<protein>
    <submittedName>
        <fullName evidence="2">Uncharacterized protein</fullName>
    </submittedName>
</protein>
<accession>A0AAU9TIK3</accession>
<evidence type="ECO:0000313" key="2">
    <source>
        <dbReference type="EMBL" id="CAH2086564.1"/>
    </source>
</evidence>
<dbReference type="Proteomes" id="UP001153954">
    <property type="component" value="Unassembled WGS sequence"/>
</dbReference>
<keyword evidence="3" id="KW-1185">Reference proteome</keyword>
<feature type="compositionally biased region" description="Basic and acidic residues" evidence="1">
    <location>
        <begin position="10"/>
        <end position="25"/>
    </location>
</feature>
<sequence length="601" mass="69622">MQKYRKKLKENKENYETHLLKERERDKKRRDAKKASADAEEIEKRRKRDRERQRALRLKKKNEILYLPTQSTSSPIGTYKSKRSFKKAITKIKRSLPASPSKRVAVLKEIAIEVFPISARRLLYPKEKTSASLSKETVAQIEAFYQRDDISRAAPGIKDYKSVKDPTTGERQRLQKRHLVMSIGECYRLFIEEYPTLKVGKTKFYATRPSHVRPVSEIPHDVCVCVYHANFSFLIETASHTFASFPPSAKKLLEEVCCNIESEECMTNKCTQCDGVTDIMPLIFDRDAIISWNQWKEHEGRLQVQLETGTVADFIKLFEAQLKKFKTHWFVKNGQSKHFKEIRESISEDEAVLQVDFAENFAIISQDEIQGAHWRHQQATIFTGCAWVREGVIESRSYAIISEDLSHNKVCVWVFIKMIIKELTTYKKIKVVHIFSDGCAAQFKSRYNLYNICTAPEDFGVDITWSFFPTSHGKGAVDGIGAVVKRTLWISVKAREIILNTPRDCYEHLKKKGSGTVQIFYQSNEDIKEHQPLLEIRWEGLKPIRNLHGKHYFQKSHESTNCIKGGRTVSSKMEETCLKILRQDTHLRYSDIYTDSASDLE</sequence>
<evidence type="ECO:0000313" key="3">
    <source>
        <dbReference type="Proteomes" id="UP001153954"/>
    </source>
</evidence>
<comment type="caution">
    <text evidence="2">The sequence shown here is derived from an EMBL/GenBank/DDBJ whole genome shotgun (WGS) entry which is preliminary data.</text>
</comment>
<dbReference type="EMBL" id="CAKOGL010000005">
    <property type="protein sequence ID" value="CAH2086564.1"/>
    <property type="molecule type" value="Genomic_DNA"/>
</dbReference>
<name>A0AAU9TIK3_EUPED</name>
<dbReference type="AlphaFoldDB" id="A0AAU9TIK3"/>
<feature type="region of interest" description="Disordered" evidence="1">
    <location>
        <begin position="1"/>
        <end position="54"/>
    </location>
</feature>
<evidence type="ECO:0000256" key="1">
    <source>
        <dbReference type="SAM" id="MobiDB-lite"/>
    </source>
</evidence>
<reference evidence="2" key="1">
    <citation type="submission" date="2022-03" db="EMBL/GenBank/DDBJ databases">
        <authorList>
            <person name="Tunstrom K."/>
        </authorList>
    </citation>
    <scope>NUCLEOTIDE SEQUENCE</scope>
</reference>